<protein>
    <submittedName>
        <fullName evidence="1">Uncharacterized protein</fullName>
    </submittedName>
</protein>
<reference evidence="1 2" key="1">
    <citation type="journal article" date="2019" name="G3 (Bethesda)">
        <title>Sequencing of a Wild Apple (Malus baccata) Genome Unravels the Differences Between Cultivated and Wild Apple Species Regarding Disease Resistance and Cold Tolerance.</title>
        <authorList>
            <person name="Chen X."/>
        </authorList>
    </citation>
    <scope>NUCLEOTIDE SEQUENCE [LARGE SCALE GENOMIC DNA]</scope>
    <source>
        <strain evidence="2">cv. Shandingzi</strain>
        <tissue evidence="1">Leaves</tissue>
    </source>
</reference>
<dbReference type="AlphaFoldDB" id="A0A540LDI1"/>
<dbReference type="EMBL" id="VIEB01000632">
    <property type="protein sequence ID" value="TQD84546.1"/>
    <property type="molecule type" value="Genomic_DNA"/>
</dbReference>
<evidence type="ECO:0000313" key="2">
    <source>
        <dbReference type="Proteomes" id="UP000315295"/>
    </source>
</evidence>
<name>A0A540LDI1_MALBA</name>
<keyword evidence="2" id="KW-1185">Reference proteome</keyword>
<sequence>MGKPLLKTTTASARPLAHHLDFVTMNPEQRPGNSTVAKATAHNLQQVSITTDVG</sequence>
<accession>A0A540LDI1</accession>
<comment type="caution">
    <text evidence="1">The sequence shown here is derived from an EMBL/GenBank/DDBJ whole genome shotgun (WGS) entry which is preliminary data.</text>
</comment>
<dbReference type="Proteomes" id="UP000315295">
    <property type="component" value="Unassembled WGS sequence"/>
</dbReference>
<gene>
    <name evidence="1" type="ORF">C1H46_029889</name>
</gene>
<evidence type="ECO:0000313" key="1">
    <source>
        <dbReference type="EMBL" id="TQD84546.1"/>
    </source>
</evidence>
<proteinExistence type="predicted"/>
<organism evidence="1 2">
    <name type="scientific">Malus baccata</name>
    <name type="common">Siberian crab apple</name>
    <name type="synonym">Pyrus baccata</name>
    <dbReference type="NCBI Taxonomy" id="106549"/>
    <lineage>
        <taxon>Eukaryota</taxon>
        <taxon>Viridiplantae</taxon>
        <taxon>Streptophyta</taxon>
        <taxon>Embryophyta</taxon>
        <taxon>Tracheophyta</taxon>
        <taxon>Spermatophyta</taxon>
        <taxon>Magnoliopsida</taxon>
        <taxon>eudicotyledons</taxon>
        <taxon>Gunneridae</taxon>
        <taxon>Pentapetalae</taxon>
        <taxon>rosids</taxon>
        <taxon>fabids</taxon>
        <taxon>Rosales</taxon>
        <taxon>Rosaceae</taxon>
        <taxon>Amygdaloideae</taxon>
        <taxon>Maleae</taxon>
        <taxon>Malus</taxon>
    </lineage>
</organism>